<dbReference type="Proteomes" id="UP000218231">
    <property type="component" value="Unassembled WGS sequence"/>
</dbReference>
<dbReference type="EMBL" id="LIAE01010632">
    <property type="protein sequence ID" value="PAV57596.1"/>
    <property type="molecule type" value="Genomic_DNA"/>
</dbReference>
<dbReference type="AlphaFoldDB" id="A0A2A2J766"/>
<sequence>MVEYRSAVARHEDCPDCTLHAFTAFLKLIKKSYVRKNISIEIPCFEGLISIWHKEMTRERGNVVDIHTKSVILRTNDHRLVVLFLNAIQSPRIDLSFLTNDYQFMDRCMMDTEKAKMARSVVMWSLQCNVTDEQLLRLNAKIIQLKSDCISNAAIIKLIKQWKKERRIIERLHISSPRINIAEIMEHIEGKCWKELTGICMTIWTEVDESGYTHAIKGGFCQLAAIAVQQIDGVPTFLLRVVKMTEEHRTAIVEQCGQQCDKSYKKMNA</sequence>
<comment type="caution">
    <text evidence="1">The sequence shown here is derived from an EMBL/GenBank/DDBJ whole genome shotgun (WGS) entry which is preliminary data.</text>
</comment>
<protein>
    <recommendedName>
        <fullName evidence="3">F-box associated domain-containing protein</fullName>
    </recommendedName>
</protein>
<reference evidence="1 2" key="1">
    <citation type="journal article" date="2017" name="Curr. Biol.">
        <title>Genome architecture and evolution of a unichromosomal asexual nematode.</title>
        <authorList>
            <person name="Fradin H."/>
            <person name="Zegar C."/>
            <person name="Gutwein M."/>
            <person name="Lucas J."/>
            <person name="Kovtun M."/>
            <person name="Corcoran D."/>
            <person name="Baugh L.R."/>
            <person name="Kiontke K."/>
            <person name="Gunsalus K."/>
            <person name="Fitch D.H."/>
            <person name="Piano F."/>
        </authorList>
    </citation>
    <scope>NUCLEOTIDE SEQUENCE [LARGE SCALE GENOMIC DNA]</scope>
    <source>
        <strain evidence="1">PF1309</strain>
    </source>
</reference>
<gene>
    <name evidence="1" type="ORF">WR25_03443</name>
</gene>
<evidence type="ECO:0000313" key="2">
    <source>
        <dbReference type="Proteomes" id="UP000218231"/>
    </source>
</evidence>
<evidence type="ECO:0008006" key="3">
    <source>
        <dbReference type="Google" id="ProtNLM"/>
    </source>
</evidence>
<keyword evidence="2" id="KW-1185">Reference proteome</keyword>
<evidence type="ECO:0000313" key="1">
    <source>
        <dbReference type="EMBL" id="PAV57596.1"/>
    </source>
</evidence>
<dbReference type="STRING" id="2018661.A0A2A2J766"/>
<proteinExistence type="predicted"/>
<organism evidence="1 2">
    <name type="scientific">Diploscapter pachys</name>
    <dbReference type="NCBI Taxonomy" id="2018661"/>
    <lineage>
        <taxon>Eukaryota</taxon>
        <taxon>Metazoa</taxon>
        <taxon>Ecdysozoa</taxon>
        <taxon>Nematoda</taxon>
        <taxon>Chromadorea</taxon>
        <taxon>Rhabditida</taxon>
        <taxon>Rhabditina</taxon>
        <taxon>Rhabditomorpha</taxon>
        <taxon>Rhabditoidea</taxon>
        <taxon>Rhabditidae</taxon>
        <taxon>Diploscapter</taxon>
    </lineage>
</organism>
<dbReference type="OrthoDB" id="5773751at2759"/>
<accession>A0A2A2J766</accession>
<name>A0A2A2J766_9BILA</name>